<feature type="domain" description="Deacetylase sirtuin-type" evidence="5">
    <location>
        <begin position="126"/>
        <end position="392"/>
    </location>
</feature>
<keyword evidence="4" id="KW-1133">Transmembrane helix</keyword>
<feature type="transmembrane region" description="Helical" evidence="4">
    <location>
        <begin position="53"/>
        <end position="72"/>
    </location>
</feature>
<sequence>MIKQISRSIPKLYFSSSVTQLKPPNHNYVPPHQKPSTNDIDKFQKFISNSQRLFIVIGAGISTESGIAWAGIRPIFPLFSKTSYFCPIFYRRNWSMIKQISRSIPKLYFSSSATQLKSPNHNYVPPHQKPSTDDIDKFQKFISNSQRLFIITGAGISTESGIPDYRSEGVGLYARTTNRPMMYQEFLTNTKRYKMYWARNYIGWPTFSSFQPNETHKIFAAWEVFWHVTQNVDSLLTKAGCELLSELHGCSARVDCGYKSLIREELQEIILKQNPNWTAQSNTINLDADVHLNEEQLADLKNRVKLDVTIFGDNVNCRLGDFLKEQSSKSDSVLVAGSSLEVMSSYRFILAAQQLKMPIAIINIGRIRGDHAAQLRISTRCGSILPLLQINS</sequence>
<evidence type="ECO:0000313" key="6">
    <source>
        <dbReference type="EMBL" id="CAF3859239.1"/>
    </source>
</evidence>
<dbReference type="InterPro" id="IPR026590">
    <property type="entry name" value="Ssirtuin_cat_dom"/>
</dbReference>
<accession>A0A8S2KQ05</accession>
<dbReference type="Pfam" id="PF02146">
    <property type="entry name" value="SIR2"/>
    <property type="match status" value="1"/>
</dbReference>
<evidence type="ECO:0000313" key="7">
    <source>
        <dbReference type="Proteomes" id="UP000681967"/>
    </source>
</evidence>
<dbReference type="InterPro" id="IPR026591">
    <property type="entry name" value="Sirtuin_cat_small_dom_sf"/>
</dbReference>
<gene>
    <name evidence="6" type="ORF">BYL167_LOCUS6291</name>
</gene>
<name>A0A8S2KQ05_9BILA</name>
<comment type="caution">
    <text evidence="3">Lacks conserved residue(s) required for the propagation of feature annotation.</text>
</comment>
<dbReference type="PANTHER" id="PTHR11085:SF10">
    <property type="entry name" value="NAD-DEPENDENT PROTEIN DEACYLASE SIRTUIN-5, MITOCHONDRIAL-RELATED"/>
    <property type="match status" value="1"/>
</dbReference>
<dbReference type="GO" id="GO:0017136">
    <property type="term" value="F:histone deacetylase activity, NAD-dependent"/>
    <property type="evidence" value="ECO:0007669"/>
    <property type="project" value="TreeGrafter"/>
</dbReference>
<comment type="caution">
    <text evidence="6">The sequence shown here is derived from an EMBL/GenBank/DDBJ whole genome shotgun (WGS) entry which is preliminary data.</text>
</comment>
<dbReference type="PANTHER" id="PTHR11085">
    <property type="entry name" value="NAD-DEPENDENT PROTEIN DEACYLASE SIRTUIN-5, MITOCHONDRIAL-RELATED"/>
    <property type="match status" value="1"/>
</dbReference>
<dbReference type="EMBL" id="CAJOBH010001517">
    <property type="protein sequence ID" value="CAF3859239.1"/>
    <property type="molecule type" value="Genomic_DNA"/>
</dbReference>
<evidence type="ECO:0000256" key="3">
    <source>
        <dbReference type="PROSITE-ProRule" id="PRU00236"/>
    </source>
</evidence>
<evidence type="ECO:0000259" key="5">
    <source>
        <dbReference type="PROSITE" id="PS50305"/>
    </source>
</evidence>
<dbReference type="AlphaFoldDB" id="A0A8S2KQ05"/>
<reference evidence="6" key="1">
    <citation type="submission" date="2021-02" db="EMBL/GenBank/DDBJ databases">
        <authorList>
            <person name="Nowell W R."/>
        </authorList>
    </citation>
    <scope>NUCLEOTIDE SEQUENCE</scope>
</reference>
<organism evidence="6 7">
    <name type="scientific">Rotaria magnacalcarata</name>
    <dbReference type="NCBI Taxonomy" id="392030"/>
    <lineage>
        <taxon>Eukaryota</taxon>
        <taxon>Metazoa</taxon>
        <taxon>Spiralia</taxon>
        <taxon>Gnathifera</taxon>
        <taxon>Rotifera</taxon>
        <taxon>Eurotatoria</taxon>
        <taxon>Bdelloidea</taxon>
        <taxon>Philodinida</taxon>
        <taxon>Philodinidae</taxon>
        <taxon>Rotaria</taxon>
    </lineage>
</organism>
<dbReference type="InterPro" id="IPR003000">
    <property type="entry name" value="Sirtuin"/>
</dbReference>
<dbReference type="InterPro" id="IPR029035">
    <property type="entry name" value="DHS-like_NAD/FAD-binding_dom"/>
</dbReference>
<dbReference type="Gene3D" id="3.30.1600.10">
    <property type="entry name" value="SIR2/SIRT2 'Small Domain"/>
    <property type="match status" value="1"/>
</dbReference>
<dbReference type="Proteomes" id="UP000681967">
    <property type="component" value="Unassembled WGS sequence"/>
</dbReference>
<dbReference type="PROSITE" id="PS50305">
    <property type="entry name" value="SIRTUIN"/>
    <property type="match status" value="1"/>
</dbReference>
<evidence type="ECO:0000256" key="1">
    <source>
        <dbReference type="ARBA" id="ARBA00022679"/>
    </source>
</evidence>
<dbReference type="Gene3D" id="3.40.50.1220">
    <property type="entry name" value="TPP-binding domain"/>
    <property type="match status" value="2"/>
</dbReference>
<keyword evidence="4" id="KW-0472">Membrane</keyword>
<dbReference type="GO" id="GO:0005759">
    <property type="term" value="C:mitochondrial matrix"/>
    <property type="evidence" value="ECO:0007669"/>
    <property type="project" value="TreeGrafter"/>
</dbReference>
<protein>
    <recommendedName>
        <fullName evidence="5">Deacetylase sirtuin-type domain-containing protein</fullName>
    </recommendedName>
</protein>
<keyword evidence="1" id="KW-0808">Transferase</keyword>
<keyword evidence="4" id="KW-0812">Transmembrane</keyword>
<dbReference type="SUPFAM" id="SSF52467">
    <property type="entry name" value="DHS-like NAD/FAD-binding domain"/>
    <property type="match status" value="2"/>
</dbReference>
<dbReference type="InterPro" id="IPR050134">
    <property type="entry name" value="NAD-dep_sirtuin_deacylases"/>
</dbReference>
<keyword evidence="2" id="KW-0520">NAD</keyword>
<proteinExistence type="predicted"/>
<evidence type="ECO:0000256" key="4">
    <source>
        <dbReference type="SAM" id="Phobius"/>
    </source>
</evidence>
<evidence type="ECO:0000256" key="2">
    <source>
        <dbReference type="ARBA" id="ARBA00023027"/>
    </source>
</evidence>
<dbReference type="GO" id="GO:0070403">
    <property type="term" value="F:NAD+ binding"/>
    <property type="evidence" value="ECO:0007669"/>
    <property type="project" value="InterPro"/>
</dbReference>